<accession>H1PQL9</accession>
<keyword evidence="2" id="KW-1185">Reference proteome</keyword>
<dbReference type="BioCyc" id="FSP457404-HMP:GTSQ-714-MONOMER"/>
<organism evidence="1 2">
    <name type="scientific">Fusobacterium ulcerans 12-1B</name>
    <dbReference type="NCBI Taxonomy" id="457404"/>
    <lineage>
        <taxon>Bacteria</taxon>
        <taxon>Fusobacteriati</taxon>
        <taxon>Fusobacteriota</taxon>
        <taxon>Fusobacteriia</taxon>
        <taxon>Fusobacteriales</taxon>
        <taxon>Fusobacteriaceae</taxon>
        <taxon>Fusobacterium</taxon>
    </lineage>
</organism>
<sequence>MKKYISISYISEFLNNLSENIKTSKNTSKIKDITASCKIKVDRNYGSIGFYIIHPKADKNIKMNKLTAGKTIFNLTKGEEVL</sequence>
<gene>
    <name evidence="1" type="ORF">HMPREF0402_00712</name>
</gene>
<dbReference type="AlphaFoldDB" id="H1PQL9"/>
<proteinExistence type="predicted"/>
<dbReference type="PATRIC" id="fig|457404.5.peg.550"/>
<comment type="caution">
    <text evidence="1">The sequence shown here is derived from an EMBL/GenBank/DDBJ whole genome shotgun (WGS) entry which is preliminary data.</text>
</comment>
<dbReference type="HOGENOM" id="CLU_2553376_0_0_0"/>
<evidence type="ECO:0000313" key="2">
    <source>
        <dbReference type="Proteomes" id="UP000003233"/>
    </source>
</evidence>
<dbReference type="EMBL" id="AGWJ02000002">
    <property type="protein sequence ID" value="EHO83694.1"/>
    <property type="molecule type" value="Genomic_DNA"/>
</dbReference>
<evidence type="ECO:0000313" key="1">
    <source>
        <dbReference type="EMBL" id="EHO83694.1"/>
    </source>
</evidence>
<dbReference type="Proteomes" id="UP000003233">
    <property type="component" value="Unassembled WGS sequence"/>
</dbReference>
<dbReference type="RefSeq" id="WP_008696102.1">
    <property type="nucleotide sequence ID" value="NZ_KE161007.1"/>
</dbReference>
<name>H1PQL9_9FUSO</name>
<protein>
    <submittedName>
        <fullName evidence="1">Uncharacterized protein</fullName>
    </submittedName>
</protein>
<reference evidence="1 2" key="1">
    <citation type="submission" date="2012-07" db="EMBL/GenBank/DDBJ databases">
        <title>The Genome Sequence of Fusobacterium ulcerans 12_1B.</title>
        <authorList>
            <consortium name="The Broad Institute Genome Sequencing Platform"/>
            <person name="Earl A."/>
            <person name="Ward D."/>
            <person name="Feldgarden M."/>
            <person name="Gevers D."/>
            <person name="Strauss J."/>
            <person name="Ambrose C.E."/>
            <person name="Allen-Vercoe E."/>
            <person name="Walker B."/>
            <person name="Young S.K."/>
            <person name="Zeng Q."/>
            <person name="Gargeya S."/>
            <person name="Fitzgerald M."/>
            <person name="Haas B."/>
            <person name="Abouelleil A."/>
            <person name="Alvarado L."/>
            <person name="Arachchi H.M."/>
            <person name="Berlin A.M."/>
            <person name="Chapman S.B."/>
            <person name="Goldberg J."/>
            <person name="Griggs A."/>
            <person name="Gujja S."/>
            <person name="Hansen M."/>
            <person name="Howarth C."/>
            <person name="Imamovic A."/>
            <person name="Larimer J."/>
            <person name="McCowen C."/>
            <person name="Montmayeur A."/>
            <person name="Murphy C."/>
            <person name="Neiman D."/>
            <person name="Pearson M."/>
            <person name="Priest M."/>
            <person name="Roberts A."/>
            <person name="Saif S."/>
            <person name="Shea T."/>
            <person name="Sisk P."/>
            <person name="Sykes S."/>
            <person name="Wortman J."/>
            <person name="Nusbaum C."/>
            <person name="Birren B."/>
        </authorList>
    </citation>
    <scope>NUCLEOTIDE SEQUENCE [LARGE SCALE GENOMIC DNA]</scope>
    <source>
        <strain evidence="1 2">12_1B</strain>
    </source>
</reference>